<evidence type="ECO:0000313" key="2">
    <source>
        <dbReference type="Proteomes" id="UP000492821"/>
    </source>
</evidence>
<keyword evidence="1" id="KW-0812">Transmembrane</keyword>
<feature type="transmembrane region" description="Helical" evidence="1">
    <location>
        <begin position="23"/>
        <end position="46"/>
    </location>
</feature>
<evidence type="ECO:0000256" key="1">
    <source>
        <dbReference type="SAM" id="Phobius"/>
    </source>
</evidence>
<reference evidence="3" key="2">
    <citation type="submission" date="2020-10" db="UniProtKB">
        <authorList>
            <consortium name="WormBaseParasite"/>
        </authorList>
    </citation>
    <scope>IDENTIFICATION</scope>
</reference>
<organism evidence="2 3">
    <name type="scientific">Panagrellus redivivus</name>
    <name type="common">Microworm</name>
    <dbReference type="NCBI Taxonomy" id="6233"/>
    <lineage>
        <taxon>Eukaryota</taxon>
        <taxon>Metazoa</taxon>
        <taxon>Ecdysozoa</taxon>
        <taxon>Nematoda</taxon>
        <taxon>Chromadorea</taxon>
        <taxon>Rhabditida</taxon>
        <taxon>Tylenchina</taxon>
        <taxon>Panagrolaimomorpha</taxon>
        <taxon>Panagrolaimoidea</taxon>
        <taxon>Panagrolaimidae</taxon>
        <taxon>Panagrellus</taxon>
    </lineage>
</organism>
<keyword evidence="2" id="KW-1185">Reference proteome</keyword>
<evidence type="ECO:0000313" key="3">
    <source>
        <dbReference type="WBParaSite" id="Pan_g21072.t1"/>
    </source>
</evidence>
<protein>
    <submittedName>
        <fullName evidence="3">7TM GPCR serpentine receptor class x (Srx) domain-containing protein</fullName>
    </submittedName>
</protein>
<keyword evidence="1" id="KW-0472">Membrane</keyword>
<dbReference type="WBParaSite" id="Pan_g21072.t1">
    <property type="protein sequence ID" value="Pan_g21072.t1"/>
    <property type="gene ID" value="Pan_g21072"/>
</dbReference>
<proteinExistence type="predicted"/>
<accession>A0A7E4VHS3</accession>
<keyword evidence="1" id="KW-1133">Transmembrane helix</keyword>
<dbReference type="Proteomes" id="UP000492821">
    <property type="component" value="Unassembled WGS sequence"/>
</dbReference>
<reference evidence="2" key="1">
    <citation type="journal article" date="2013" name="Genetics">
        <title>The draft genome and transcriptome of Panagrellus redivivus are shaped by the harsh demands of a free-living lifestyle.</title>
        <authorList>
            <person name="Srinivasan J."/>
            <person name="Dillman A.R."/>
            <person name="Macchietto M.G."/>
            <person name="Heikkinen L."/>
            <person name="Lakso M."/>
            <person name="Fracchia K.M."/>
            <person name="Antoshechkin I."/>
            <person name="Mortazavi A."/>
            <person name="Wong G."/>
            <person name="Sternberg P.W."/>
        </authorList>
    </citation>
    <scope>NUCLEOTIDE SEQUENCE [LARGE SCALE GENOMIC DNA]</scope>
    <source>
        <strain evidence="2">MT8872</strain>
    </source>
</reference>
<sequence length="72" mass="8117">MSSTLPTIGNCICNQIMQFYYPNYLHCVSDLTSSLGLIAPAVYLFVINRNLRRTLFSFSSSNKIFNTNGMIT</sequence>
<dbReference type="AlphaFoldDB" id="A0A7E4VHS3"/>
<name>A0A7E4VHS3_PANRE</name>